<keyword evidence="1" id="KW-0175">Coiled coil</keyword>
<reference evidence="3 4" key="2">
    <citation type="submission" date="2018-11" db="EMBL/GenBank/DDBJ databases">
        <authorList>
            <consortium name="Pathogen Informatics"/>
        </authorList>
    </citation>
    <scope>NUCLEOTIDE SEQUENCE [LARGE SCALE GENOMIC DNA]</scope>
</reference>
<proteinExistence type="predicted"/>
<gene>
    <name evidence="3" type="ORF">TTAC_LOCUS619</name>
</gene>
<dbReference type="SUPFAM" id="SSF52058">
    <property type="entry name" value="L domain-like"/>
    <property type="match status" value="1"/>
</dbReference>
<keyword evidence="4" id="KW-1185">Reference proteome</keyword>
<protein>
    <submittedName>
        <fullName evidence="5">Centrosomal protein of 97 kDa</fullName>
    </submittedName>
</protein>
<dbReference type="Proteomes" id="UP000274429">
    <property type="component" value="Unassembled WGS sequence"/>
</dbReference>
<dbReference type="STRING" id="6205.A0A158RDH2"/>
<accession>A0A158RDH2</accession>
<dbReference type="AlphaFoldDB" id="A0A158RDH2"/>
<feature type="region of interest" description="Disordered" evidence="2">
    <location>
        <begin position="329"/>
        <end position="358"/>
    </location>
</feature>
<organism evidence="5">
    <name type="scientific">Hydatigena taeniaeformis</name>
    <name type="common">Feline tapeworm</name>
    <name type="synonym">Taenia taeniaeformis</name>
    <dbReference type="NCBI Taxonomy" id="6205"/>
    <lineage>
        <taxon>Eukaryota</taxon>
        <taxon>Metazoa</taxon>
        <taxon>Spiralia</taxon>
        <taxon>Lophotrochozoa</taxon>
        <taxon>Platyhelminthes</taxon>
        <taxon>Cestoda</taxon>
        <taxon>Eucestoda</taxon>
        <taxon>Cyclophyllidea</taxon>
        <taxon>Taeniidae</taxon>
        <taxon>Hydatigera</taxon>
    </lineage>
</organism>
<dbReference type="OrthoDB" id="6275978at2759"/>
<dbReference type="WBParaSite" id="TTAC_0000061801-mRNA-1">
    <property type="protein sequence ID" value="TTAC_0000061801-mRNA-1"/>
    <property type="gene ID" value="TTAC_0000061801"/>
</dbReference>
<reference evidence="5" key="1">
    <citation type="submission" date="2016-04" db="UniProtKB">
        <authorList>
            <consortium name="WormBaseParasite"/>
        </authorList>
    </citation>
    <scope>IDENTIFICATION</scope>
</reference>
<evidence type="ECO:0000256" key="2">
    <source>
        <dbReference type="SAM" id="MobiDB-lite"/>
    </source>
</evidence>
<dbReference type="Gene3D" id="3.80.10.10">
    <property type="entry name" value="Ribonuclease Inhibitor"/>
    <property type="match status" value="1"/>
</dbReference>
<evidence type="ECO:0000256" key="1">
    <source>
        <dbReference type="SAM" id="Coils"/>
    </source>
</evidence>
<dbReference type="EMBL" id="UYWX01000066">
    <property type="protein sequence ID" value="VDM16749.1"/>
    <property type="molecule type" value="Genomic_DNA"/>
</dbReference>
<feature type="coiled-coil region" evidence="1">
    <location>
        <begin position="434"/>
        <end position="469"/>
    </location>
</feature>
<name>A0A158RDH2_HYDTA</name>
<evidence type="ECO:0000313" key="5">
    <source>
        <dbReference type="WBParaSite" id="TTAC_0000061801-mRNA-1"/>
    </source>
</evidence>
<sequence length="642" mass="70148">MCSTIINLSEHELETLDYSYENATAIILDKNNIRDINTISFMTNVQQTLLLHCNRIATLKTAEAFLPQSLCILSLAENDIPNLTELMTVDCLLNAHLRLLGEWIAGSGAVHRCSTGGEAALIEFLHSLDSESPHQVGPRFRQRSDVTPYVACSSASVLKCGLTATNDNTTPPISRRDTPPRWLQRARSAQNVNATAAVAASICLADSANGVRNVRPFQCQPQIPAASCNAIPTLMNPCVPHLLRSESVFIPIDSRVEFEEMGAEATVGSPKNVAQTVSVDLPADWHSQSAYGPIRSENIPVLTDTQKTHYSPHFLRSLTALSQKLESVSSSIGETKEVDPKARKSSSVPDVENNRHSDASPVHRLQFSCGVLSSFLQNRPHTDDGPAINVISEKAEHHSNDEATDNCSPLSEHTFVVDPPSEAPKLPEGLEAKVLALRRQLEDLRVLSAKQERERLRQANDIRRLAEEVRSLKVWKASVLQHRDVNHPAAGDCKHHAFQSVTDPNLASQRVWSVHTSTVSPSLSTLVAINTSSPTNATENFGVATVYDVEGEEGEGDEEVEESPVDDLDNDVVEVDDFPGPRASSSDINGTLLTANISTDSLDTRRSRLSTPMSFDTSPIRLRNVEDRQLASESVLLPTDAI</sequence>
<evidence type="ECO:0000313" key="4">
    <source>
        <dbReference type="Proteomes" id="UP000274429"/>
    </source>
</evidence>
<dbReference type="InterPro" id="IPR032675">
    <property type="entry name" value="LRR_dom_sf"/>
</dbReference>
<evidence type="ECO:0000313" key="3">
    <source>
        <dbReference type="EMBL" id="VDM16749.1"/>
    </source>
</evidence>